<comment type="caution">
    <text evidence="1">The sequence shown here is derived from an EMBL/GenBank/DDBJ whole genome shotgun (WGS) entry which is preliminary data.</text>
</comment>
<dbReference type="InterPro" id="IPR032675">
    <property type="entry name" value="LRR_dom_sf"/>
</dbReference>
<dbReference type="AlphaFoldDB" id="A0AAD7IQ11"/>
<organism evidence="1 2">
    <name type="scientific">Mycena metata</name>
    <dbReference type="NCBI Taxonomy" id="1033252"/>
    <lineage>
        <taxon>Eukaryota</taxon>
        <taxon>Fungi</taxon>
        <taxon>Dikarya</taxon>
        <taxon>Basidiomycota</taxon>
        <taxon>Agaricomycotina</taxon>
        <taxon>Agaricomycetes</taxon>
        <taxon>Agaricomycetidae</taxon>
        <taxon>Agaricales</taxon>
        <taxon>Marasmiineae</taxon>
        <taxon>Mycenaceae</taxon>
        <taxon>Mycena</taxon>
    </lineage>
</organism>
<dbReference type="Gene3D" id="3.80.10.10">
    <property type="entry name" value="Ribonuclease Inhibitor"/>
    <property type="match status" value="1"/>
</dbReference>
<proteinExistence type="predicted"/>
<accession>A0AAD7IQ11</accession>
<sequence length="450" mass="50578">MPSASVEVFSGDEMTGTWPQPMDSSVYPVLTLPTEITSEIFVWCLPPTLPELDSESKNGPQSALPPLLFLWVCREWRAIALSTPRLWTYLHLNLGEEMLESEVETLINDWFCRAGSCPLTFSVRGWHRMHAYAAEVISIAVRRYAPQLQSVCLQLESTHFRRMGLGGSESLKFPILENLAISLPFVPDTGEVAPSKIFLDAPRLRQVSFTYRAAPGMFLLPYDQLFKLTCQAPGDECLALILEAPFLQELTCSADADSPSSSTVTVTHHRLHTLRLIGGSATDFLGHLCLPALETLHLSLDIFSFPEKRILLAFLQRSPSLRRFSTGYPITLLSVDWFTAMPNLTEIELCRPSRPFFRGLCAKLDRAEHRDFLPHLRSLSFVDVRFGVRPAIKALRSRCTPSDNGSVLESFRLTWPRGVTVDPLSESVIIALRELVEHEMSIYVGFPLEE</sequence>
<dbReference type="Proteomes" id="UP001215598">
    <property type="component" value="Unassembled WGS sequence"/>
</dbReference>
<evidence type="ECO:0008006" key="3">
    <source>
        <dbReference type="Google" id="ProtNLM"/>
    </source>
</evidence>
<name>A0AAD7IQ11_9AGAR</name>
<evidence type="ECO:0000313" key="1">
    <source>
        <dbReference type="EMBL" id="KAJ7747762.1"/>
    </source>
</evidence>
<keyword evidence="2" id="KW-1185">Reference proteome</keyword>
<reference evidence="1" key="1">
    <citation type="submission" date="2023-03" db="EMBL/GenBank/DDBJ databases">
        <title>Massive genome expansion in bonnet fungi (Mycena s.s.) driven by repeated elements and novel gene families across ecological guilds.</title>
        <authorList>
            <consortium name="Lawrence Berkeley National Laboratory"/>
            <person name="Harder C.B."/>
            <person name="Miyauchi S."/>
            <person name="Viragh M."/>
            <person name="Kuo A."/>
            <person name="Thoen E."/>
            <person name="Andreopoulos B."/>
            <person name="Lu D."/>
            <person name="Skrede I."/>
            <person name="Drula E."/>
            <person name="Henrissat B."/>
            <person name="Morin E."/>
            <person name="Kohler A."/>
            <person name="Barry K."/>
            <person name="LaButti K."/>
            <person name="Morin E."/>
            <person name="Salamov A."/>
            <person name="Lipzen A."/>
            <person name="Mereny Z."/>
            <person name="Hegedus B."/>
            <person name="Baldrian P."/>
            <person name="Stursova M."/>
            <person name="Weitz H."/>
            <person name="Taylor A."/>
            <person name="Grigoriev I.V."/>
            <person name="Nagy L.G."/>
            <person name="Martin F."/>
            <person name="Kauserud H."/>
        </authorList>
    </citation>
    <scope>NUCLEOTIDE SEQUENCE</scope>
    <source>
        <strain evidence="1">CBHHK182m</strain>
    </source>
</reference>
<dbReference type="EMBL" id="JARKIB010000075">
    <property type="protein sequence ID" value="KAJ7747762.1"/>
    <property type="molecule type" value="Genomic_DNA"/>
</dbReference>
<gene>
    <name evidence="1" type="ORF">B0H16DRAFT_1461854</name>
</gene>
<protein>
    <recommendedName>
        <fullName evidence="3">F-box domain-containing protein</fullName>
    </recommendedName>
</protein>
<evidence type="ECO:0000313" key="2">
    <source>
        <dbReference type="Proteomes" id="UP001215598"/>
    </source>
</evidence>